<dbReference type="SUPFAM" id="SSF160631">
    <property type="entry name" value="SMI1/KNR4-like"/>
    <property type="match status" value="1"/>
</dbReference>
<evidence type="ECO:0000259" key="1">
    <source>
        <dbReference type="Pfam" id="PF09346"/>
    </source>
</evidence>
<protein>
    <submittedName>
        <fullName evidence="2">SMI1/KNR4 family protein</fullName>
    </submittedName>
</protein>
<organism evidence="2 3">
    <name type="scientific">Pendulispora rubella</name>
    <dbReference type="NCBI Taxonomy" id="2741070"/>
    <lineage>
        <taxon>Bacteria</taxon>
        <taxon>Pseudomonadati</taxon>
        <taxon>Myxococcota</taxon>
        <taxon>Myxococcia</taxon>
        <taxon>Myxococcales</taxon>
        <taxon>Sorangiineae</taxon>
        <taxon>Pendulisporaceae</taxon>
        <taxon>Pendulispora</taxon>
    </lineage>
</organism>
<dbReference type="InterPro" id="IPR018958">
    <property type="entry name" value="Knr4/Smi1-like_dom"/>
</dbReference>
<keyword evidence="3" id="KW-1185">Reference proteome</keyword>
<sequence length="190" mass="20913">MSQEREVRIRNAVERVKSWMNVHGAEVLVENLARGASGAQLDADEQAYGFRFPADLRALWSVHAGQHDEQNGFVGAMDLLGPGAEKENVAMFLGFLREDPDSWEEAGVTPQEVQSDAWVAFAGRGYADLLVVSASSGRVFSCAKDSPPFHLVAESILDWLEAYADRVEAGTYHVEEGFGDCYLARDEALF</sequence>
<accession>A0ABZ2LN99</accession>
<proteinExistence type="predicted"/>
<dbReference type="Pfam" id="PF09346">
    <property type="entry name" value="SMI1_KNR4"/>
    <property type="match status" value="1"/>
</dbReference>
<feature type="domain" description="Knr4/Smi1-like" evidence="1">
    <location>
        <begin position="35"/>
        <end position="161"/>
    </location>
</feature>
<evidence type="ECO:0000313" key="2">
    <source>
        <dbReference type="EMBL" id="WXB10661.1"/>
    </source>
</evidence>
<reference evidence="2" key="1">
    <citation type="submission" date="2021-12" db="EMBL/GenBank/DDBJ databases">
        <title>Discovery of the Pendulisporaceae a myxobacterial family with distinct sporulation behavior and unique specialized metabolism.</title>
        <authorList>
            <person name="Garcia R."/>
            <person name="Popoff A."/>
            <person name="Bader C.D."/>
            <person name="Loehr J."/>
            <person name="Walesch S."/>
            <person name="Walt C."/>
            <person name="Boldt J."/>
            <person name="Bunk B."/>
            <person name="Haeckl F.J.F.P.J."/>
            <person name="Gunesch A.P."/>
            <person name="Birkelbach J."/>
            <person name="Nuebel U."/>
            <person name="Pietschmann T."/>
            <person name="Bach T."/>
            <person name="Mueller R."/>
        </authorList>
    </citation>
    <scope>NUCLEOTIDE SEQUENCE</scope>
    <source>
        <strain evidence="2">MSr11367</strain>
    </source>
</reference>
<gene>
    <name evidence="2" type="ORF">LVJ94_26005</name>
</gene>
<evidence type="ECO:0000313" key="3">
    <source>
        <dbReference type="Proteomes" id="UP001374803"/>
    </source>
</evidence>
<name>A0ABZ2LN99_9BACT</name>
<dbReference type="EMBL" id="CP089983">
    <property type="protein sequence ID" value="WXB10661.1"/>
    <property type="molecule type" value="Genomic_DNA"/>
</dbReference>
<dbReference type="InterPro" id="IPR037883">
    <property type="entry name" value="Knr4/Smi1-like_sf"/>
</dbReference>
<dbReference type="Proteomes" id="UP001374803">
    <property type="component" value="Chromosome"/>
</dbReference>
<dbReference type="RefSeq" id="WP_394840334.1">
    <property type="nucleotide sequence ID" value="NZ_CP089929.1"/>
</dbReference>